<name>A0A179BU89_RHILE</name>
<protein>
    <submittedName>
        <fullName evidence="2">Uncharacterized protein</fullName>
    </submittedName>
</protein>
<dbReference type="EMBL" id="LWBS01000121">
    <property type="protein sequence ID" value="OAP95069.1"/>
    <property type="molecule type" value="Genomic_DNA"/>
</dbReference>
<dbReference type="AlphaFoldDB" id="A0A179BU89"/>
<organism evidence="2">
    <name type="scientific">Rhizobium leguminosarum</name>
    <dbReference type="NCBI Taxonomy" id="384"/>
    <lineage>
        <taxon>Bacteria</taxon>
        <taxon>Pseudomonadati</taxon>
        <taxon>Pseudomonadota</taxon>
        <taxon>Alphaproteobacteria</taxon>
        <taxon>Hyphomicrobiales</taxon>
        <taxon>Rhizobiaceae</taxon>
        <taxon>Rhizobium/Agrobacterium group</taxon>
        <taxon>Rhizobium</taxon>
    </lineage>
</organism>
<evidence type="ECO:0000313" key="2">
    <source>
        <dbReference type="EMBL" id="OAP95069.1"/>
    </source>
</evidence>
<keyword evidence="1" id="KW-0812">Transmembrane</keyword>
<gene>
    <name evidence="2" type="ORF">A4U53_17745</name>
</gene>
<accession>A0A179BU89</accession>
<sequence>MTKDDIAGLAWLGYVAISFVVFGFVVKSLIMSGPGALLVALGAAAFWPAAGLIWLGVWIA</sequence>
<evidence type="ECO:0000256" key="1">
    <source>
        <dbReference type="SAM" id="Phobius"/>
    </source>
</evidence>
<proteinExistence type="predicted"/>
<reference evidence="2" key="1">
    <citation type="submission" date="2016-04" db="EMBL/GenBank/DDBJ databases">
        <title>Fast-growing isolate from the root nodules of Vavilovia formosa.</title>
        <authorList>
            <person name="Kimeklis A."/>
            <person name="Safronova V."/>
            <person name="Belimov A."/>
            <person name="Andronov E."/>
        </authorList>
    </citation>
    <scope>NUCLEOTIDE SEQUENCE [LARGE SCALE GENOMIC DNA]</scope>
    <source>
        <strain evidence="2">Vaf-46</strain>
    </source>
</reference>
<keyword evidence="1" id="KW-0472">Membrane</keyword>
<feature type="transmembrane region" description="Helical" evidence="1">
    <location>
        <begin position="38"/>
        <end position="59"/>
    </location>
</feature>
<keyword evidence="1" id="KW-1133">Transmembrane helix</keyword>
<comment type="caution">
    <text evidence="2">The sequence shown here is derived from an EMBL/GenBank/DDBJ whole genome shotgun (WGS) entry which is preliminary data.</text>
</comment>
<feature type="transmembrane region" description="Helical" evidence="1">
    <location>
        <begin position="6"/>
        <end position="26"/>
    </location>
</feature>